<name>A0A286TDM6_BIFBI</name>
<protein>
    <submittedName>
        <fullName evidence="1">Uncharacterized protein</fullName>
    </submittedName>
</protein>
<evidence type="ECO:0000313" key="1">
    <source>
        <dbReference type="EMBL" id="BBA48481.1"/>
    </source>
</evidence>
<sequence length="44" mass="4854">MSHTPTLIQCRASREAIGRMTRGKSRFAHYAGSASAGHAPQWRI</sequence>
<proteinExistence type="predicted"/>
<reference evidence="1 2" key="1">
    <citation type="journal article" date="2017" name="Biosci. Biotechnol. Biochem.">
        <title>Identification and characterization of a sulfoglycosidase from Bifidobacterium bifidum implicated in mucin glycan utilization.</title>
        <authorList>
            <person name="Katoh T."/>
            <person name="Maeshibu T."/>
            <person name="Kikkawa K."/>
            <person name="Gotoh A."/>
            <person name="Tomabechi Y."/>
            <person name="Nakamura M."/>
            <person name="Liao W.-H."/>
            <person name="Yamaguchi M."/>
            <person name="Ashida H."/>
            <person name="Yamamoto K."/>
            <person name="Katayama T."/>
        </authorList>
    </citation>
    <scope>NUCLEOTIDE SEQUENCE [LARGE SCALE GENOMIC DNA]</scope>
    <source>
        <strain evidence="1 2">JCM 7004</strain>
    </source>
</reference>
<dbReference type="EMBL" id="AP018131">
    <property type="protein sequence ID" value="BBA48481.1"/>
    <property type="molecule type" value="Genomic_DNA"/>
</dbReference>
<evidence type="ECO:0000313" key="2">
    <source>
        <dbReference type="Proteomes" id="UP000262177"/>
    </source>
</evidence>
<organism evidence="1 2">
    <name type="scientific">Bifidobacterium bifidum LMG 13195</name>
    <dbReference type="NCBI Taxonomy" id="1207542"/>
    <lineage>
        <taxon>Bacteria</taxon>
        <taxon>Bacillati</taxon>
        <taxon>Actinomycetota</taxon>
        <taxon>Actinomycetes</taxon>
        <taxon>Bifidobacteriales</taxon>
        <taxon>Bifidobacteriaceae</taxon>
        <taxon>Bifidobacterium</taxon>
    </lineage>
</organism>
<gene>
    <name evidence="1" type="ORF">BBJK_02191</name>
</gene>
<dbReference type="Proteomes" id="UP000262177">
    <property type="component" value="Chromosome"/>
</dbReference>
<accession>A0A286TDM6</accession>
<dbReference type="AlphaFoldDB" id="A0A286TDM6"/>